<gene>
    <name evidence="1" type="ORF">Syun_017336</name>
</gene>
<dbReference type="Proteomes" id="UP001420932">
    <property type="component" value="Unassembled WGS sequence"/>
</dbReference>
<protein>
    <recommendedName>
        <fullName evidence="3">Nuclease HARBI1</fullName>
    </recommendedName>
</protein>
<comment type="caution">
    <text evidence="1">The sequence shown here is derived from an EMBL/GenBank/DDBJ whole genome shotgun (WGS) entry which is preliminary data.</text>
</comment>
<sequence>MMTFIIHACAILHNFFTKEVSNDLLDIIIPKGKELGADDDASNEQAETISTIGSTNAWTTFRDELAIGVTICVGES</sequence>
<organism evidence="1 2">
    <name type="scientific">Stephania yunnanensis</name>
    <dbReference type="NCBI Taxonomy" id="152371"/>
    <lineage>
        <taxon>Eukaryota</taxon>
        <taxon>Viridiplantae</taxon>
        <taxon>Streptophyta</taxon>
        <taxon>Embryophyta</taxon>
        <taxon>Tracheophyta</taxon>
        <taxon>Spermatophyta</taxon>
        <taxon>Magnoliopsida</taxon>
        <taxon>Ranunculales</taxon>
        <taxon>Menispermaceae</taxon>
        <taxon>Menispermoideae</taxon>
        <taxon>Cissampelideae</taxon>
        <taxon>Stephania</taxon>
    </lineage>
</organism>
<reference evidence="1 2" key="1">
    <citation type="submission" date="2024-01" db="EMBL/GenBank/DDBJ databases">
        <title>Genome assemblies of Stephania.</title>
        <authorList>
            <person name="Yang L."/>
        </authorList>
    </citation>
    <scope>NUCLEOTIDE SEQUENCE [LARGE SCALE GENOMIC DNA]</scope>
    <source>
        <strain evidence="1">YNDBR</strain>
        <tissue evidence="1">Leaf</tissue>
    </source>
</reference>
<name>A0AAP0J6V8_9MAGN</name>
<dbReference type="AlphaFoldDB" id="A0AAP0J6V8"/>
<keyword evidence="2" id="KW-1185">Reference proteome</keyword>
<evidence type="ECO:0008006" key="3">
    <source>
        <dbReference type="Google" id="ProtNLM"/>
    </source>
</evidence>
<accession>A0AAP0J6V8</accession>
<dbReference type="EMBL" id="JBBNAF010000007">
    <property type="protein sequence ID" value="KAK9128539.1"/>
    <property type="molecule type" value="Genomic_DNA"/>
</dbReference>
<evidence type="ECO:0000313" key="1">
    <source>
        <dbReference type="EMBL" id="KAK9128539.1"/>
    </source>
</evidence>
<proteinExistence type="predicted"/>
<evidence type="ECO:0000313" key="2">
    <source>
        <dbReference type="Proteomes" id="UP001420932"/>
    </source>
</evidence>